<dbReference type="PANTHER" id="PTHR47961">
    <property type="entry name" value="DNA POLYMERASE THETA, PUTATIVE (AFU_ORTHOLOGUE AFUA_1G05260)-RELATED"/>
    <property type="match status" value="1"/>
</dbReference>
<evidence type="ECO:0000256" key="2">
    <source>
        <dbReference type="ARBA" id="ARBA00022801"/>
    </source>
</evidence>
<feature type="non-terminal residue" evidence="7">
    <location>
        <position position="1"/>
    </location>
</feature>
<dbReference type="Pfam" id="PF00270">
    <property type="entry name" value="DEAD"/>
    <property type="match status" value="1"/>
</dbReference>
<dbReference type="InterPro" id="IPR011545">
    <property type="entry name" value="DEAD/DEAH_box_helicase_dom"/>
</dbReference>
<gene>
    <name evidence="7" type="ORF">VU01_10943</name>
</gene>
<dbReference type="GO" id="GO:0004386">
    <property type="term" value="F:helicase activity"/>
    <property type="evidence" value="ECO:0007669"/>
    <property type="project" value="UniProtKB-KW"/>
</dbReference>
<keyword evidence="8" id="KW-1185">Reference proteome</keyword>
<dbReference type="InterPro" id="IPR001650">
    <property type="entry name" value="Helicase_C-like"/>
</dbReference>
<protein>
    <submittedName>
        <fullName evidence="7">Helicase conserved C-terminal domain-containing protein</fullName>
    </submittedName>
</protein>
<feature type="domain" description="Helicase C-terminal" evidence="6">
    <location>
        <begin position="321"/>
        <end position="498"/>
    </location>
</feature>
<dbReference type="InterPro" id="IPR014001">
    <property type="entry name" value="Helicase_ATP-bd"/>
</dbReference>
<dbReference type="SMART" id="SM00487">
    <property type="entry name" value="DEXDc"/>
    <property type="match status" value="1"/>
</dbReference>
<dbReference type="PROSITE" id="PS51192">
    <property type="entry name" value="HELICASE_ATP_BIND_1"/>
    <property type="match status" value="1"/>
</dbReference>
<sequence length="811" mass="94175">QKRKLEEKEFINLLRFADILSRSSDDDAKNKSYKVISLLIDDYGEDDLFKNFASSVLIKLGNFPAIKFLEEHSKLNTENQSFELILERCLKEVYQKIPGNELIFTDAQYEIFESLKKSNHFSFSGPTSLGKSFILNAFIQNIIIQNNANENIIILVPTRALINQISLYLKQEFSSVQNCRILCHPTVPKTFNSEDNRYIFVFTPERLISYLSDSNNPRIGYLFVDEAHKIVAEQDSRSPLYYHSILQAERKSIKLYFASPNIPNPEVFLKIFEKSTDESLNIKSSPVAQNRYFLDLVDERCTLFSDINREQNIKVNFSNKTFADWLNKLSAKQASIIYCNTKADTIQFALNFSKDLPCKDDQKINELISVIEDHLHKRYFLIDCLKKGVAFHFGNLPQRIRSKVESLFVEKIIDYVFCTSTLLEGVNLPAKNIFILNNAIGMTHFTDIDFWNLAGRAGRLSKELSGNIICTRIENKKNRWKNPKKDLDVVRKKKIKPIKPLVISGKKNFYSNIEAALTGNEFTRKNASSNEKNIWNHYANIALIHEIRSDDSALRSNFISKNENARSVLQEIKKEIAVPVRILSSYSVIKAQYQNRIYKRDDLGEYTLPLDISYDSVLANLKMLCDFYSWDQEEASGKNPMYRTRDSLKYFAVLMSSWMNSTPLSRMISNSIKYYTKKEEIWDGDKPVPFKPKSKSHINIVVNEIISNVDNILRFKLKNYFGNYYEILVDRLGKDKAGENWGEFLEYGTTDLRIIELQNFGIPRHLANYLLQHYKEFFEFENNILISVDREKLLDDMDSNSVEFKELLEVL</sequence>
<dbReference type="SMART" id="SM00490">
    <property type="entry name" value="HELICc"/>
    <property type="match status" value="1"/>
</dbReference>
<evidence type="ECO:0000256" key="3">
    <source>
        <dbReference type="ARBA" id="ARBA00022806"/>
    </source>
</evidence>
<evidence type="ECO:0000259" key="5">
    <source>
        <dbReference type="PROSITE" id="PS51192"/>
    </source>
</evidence>
<dbReference type="PROSITE" id="PS51194">
    <property type="entry name" value="HELICASE_CTER"/>
    <property type="match status" value="1"/>
</dbReference>
<evidence type="ECO:0000256" key="4">
    <source>
        <dbReference type="ARBA" id="ARBA00022840"/>
    </source>
</evidence>
<keyword evidence="1" id="KW-0547">Nucleotide-binding</keyword>
<dbReference type="InterPro" id="IPR050474">
    <property type="entry name" value="Hel308_SKI2-like"/>
</dbReference>
<dbReference type="SUPFAM" id="SSF52540">
    <property type="entry name" value="P-loop containing nucleoside triphosphate hydrolases"/>
    <property type="match status" value="2"/>
</dbReference>
<organism evidence="7 8">
    <name type="scientific">Candidatus Electrothrix marina</name>
    <dbReference type="NCBI Taxonomy" id="1859130"/>
    <lineage>
        <taxon>Bacteria</taxon>
        <taxon>Pseudomonadati</taxon>
        <taxon>Thermodesulfobacteriota</taxon>
        <taxon>Desulfobulbia</taxon>
        <taxon>Desulfobulbales</taxon>
        <taxon>Desulfobulbaceae</taxon>
        <taxon>Candidatus Electrothrix</taxon>
    </lineage>
</organism>
<dbReference type="GO" id="GO:0016787">
    <property type="term" value="F:hydrolase activity"/>
    <property type="evidence" value="ECO:0007669"/>
    <property type="project" value="UniProtKB-KW"/>
</dbReference>
<dbReference type="PANTHER" id="PTHR47961:SF6">
    <property type="entry name" value="DNA-DIRECTED DNA POLYMERASE"/>
    <property type="match status" value="1"/>
</dbReference>
<dbReference type="GO" id="GO:0005524">
    <property type="term" value="F:ATP binding"/>
    <property type="evidence" value="ECO:0007669"/>
    <property type="project" value="UniProtKB-KW"/>
</dbReference>
<keyword evidence="2" id="KW-0378">Hydrolase</keyword>
<name>A0A444JFF4_9BACT</name>
<dbReference type="AlphaFoldDB" id="A0A444JFF4"/>
<keyword evidence="4" id="KW-0067">ATP-binding</keyword>
<dbReference type="GO" id="GO:0003676">
    <property type="term" value="F:nucleic acid binding"/>
    <property type="evidence" value="ECO:0007669"/>
    <property type="project" value="InterPro"/>
</dbReference>
<dbReference type="Proteomes" id="UP000288892">
    <property type="component" value="Unassembled WGS sequence"/>
</dbReference>
<evidence type="ECO:0000313" key="8">
    <source>
        <dbReference type="Proteomes" id="UP000288892"/>
    </source>
</evidence>
<evidence type="ECO:0000259" key="6">
    <source>
        <dbReference type="PROSITE" id="PS51194"/>
    </source>
</evidence>
<reference evidence="7 8" key="1">
    <citation type="submission" date="2017-01" db="EMBL/GenBank/DDBJ databases">
        <title>The cable genome- insights into the physiology and evolution of filamentous bacteria capable of sulfide oxidation via long distance electron transfer.</title>
        <authorList>
            <person name="Schreiber L."/>
            <person name="Bjerg J.T."/>
            <person name="Boggild A."/>
            <person name="Van De Vossenberg J."/>
            <person name="Meysman F."/>
            <person name="Nielsen L.P."/>
            <person name="Schramm A."/>
            <person name="Kjeldsen K.U."/>
        </authorList>
    </citation>
    <scope>NUCLEOTIDE SEQUENCE [LARGE SCALE GENOMIC DNA]</scope>
    <source>
        <strain evidence="7">A5</strain>
    </source>
</reference>
<feature type="domain" description="Helicase ATP-binding" evidence="5">
    <location>
        <begin position="112"/>
        <end position="279"/>
    </location>
</feature>
<dbReference type="Gene3D" id="3.40.50.300">
    <property type="entry name" value="P-loop containing nucleotide triphosphate hydrolases"/>
    <property type="match status" value="2"/>
</dbReference>
<evidence type="ECO:0000313" key="7">
    <source>
        <dbReference type="EMBL" id="RWX51708.1"/>
    </source>
</evidence>
<accession>A0A444JFF4</accession>
<evidence type="ECO:0000256" key="1">
    <source>
        <dbReference type="ARBA" id="ARBA00022741"/>
    </source>
</evidence>
<dbReference type="InterPro" id="IPR027417">
    <property type="entry name" value="P-loop_NTPase"/>
</dbReference>
<comment type="caution">
    <text evidence="7">The sequence shown here is derived from an EMBL/GenBank/DDBJ whole genome shotgun (WGS) entry which is preliminary data.</text>
</comment>
<proteinExistence type="predicted"/>
<dbReference type="EMBL" id="MTKS01000094">
    <property type="protein sequence ID" value="RWX51708.1"/>
    <property type="molecule type" value="Genomic_DNA"/>
</dbReference>
<keyword evidence="3 7" id="KW-0347">Helicase</keyword>